<proteinExistence type="predicted"/>
<dbReference type="AlphaFoldDB" id="R0CGN8"/>
<evidence type="ECO:0000256" key="1">
    <source>
        <dbReference type="SAM" id="MobiDB-lite"/>
    </source>
</evidence>
<dbReference type="Proteomes" id="UP000013280">
    <property type="component" value="Unassembled WGS sequence"/>
</dbReference>
<reference evidence="2 3" key="1">
    <citation type="journal article" date="2013" name="Genome Announc.">
        <title>Draft Genome Sequence for Ralstonia sp. Strain OR214, a Bacterium with Potential for Bioremediation.</title>
        <authorList>
            <person name="Utturkar S.M."/>
            <person name="Bollmann A."/>
            <person name="Brzoska R.M."/>
            <person name="Klingeman D.M."/>
            <person name="Epstein S.E."/>
            <person name="Palumbo A.V."/>
            <person name="Brown S.D."/>
        </authorList>
    </citation>
    <scope>NUCLEOTIDE SEQUENCE [LARGE SCALE GENOMIC DNA]</scope>
    <source>
        <strain evidence="2 3">OR214</strain>
    </source>
</reference>
<evidence type="ECO:0000313" key="3">
    <source>
        <dbReference type="Proteomes" id="UP000013280"/>
    </source>
</evidence>
<evidence type="ECO:0000313" key="2">
    <source>
        <dbReference type="EMBL" id="ENZ75760.1"/>
    </source>
</evidence>
<dbReference type="EMBL" id="APMQ01000014">
    <property type="protein sequence ID" value="ENZ75760.1"/>
    <property type="molecule type" value="Genomic_DNA"/>
</dbReference>
<name>R0CGN8_RALPI</name>
<dbReference type="NCBIfam" id="TIGR03347">
    <property type="entry name" value="VI_chp_1"/>
    <property type="match status" value="1"/>
</dbReference>
<accession>R0CGN8</accession>
<feature type="region of interest" description="Disordered" evidence="1">
    <location>
        <begin position="1"/>
        <end position="23"/>
    </location>
</feature>
<protein>
    <submittedName>
        <fullName evidence="2">Type VI secretion protein, VC_A0111 family</fullName>
    </submittedName>
</protein>
<comment type="caution">
    <text evidence="2">The sequence shown here is derived from an EMBL/GenBank/DDBJ whole genome shotgun (WGS) entry which is preliminary data.</text>
</comment>
<dbReference type="PATRIC" id="fig|1264675.3.peg.4094"/>
<organism evidence="2 3">
    <name type="scientific">Ralstonia pickettii OR214</name>
    <dbReference type="NCBI Taxonomy" id="1264675"/>
    <lineage>
        <taxon>Bacteria</taxon>
        <taxon>Pseudomonadati</taxon>
        <taxon>Pseudomonadota</taxon>
        <taxon>Betaproteobacteria</taxon>
        <taxon>Burkholderiales</taxon>
        <taxon>Burkholderiaceae</taxon>
        <taxon>Ralstonia</taxon>
    </lineage>
</organism>
<dbReference type="PANTHER" id="PTHR35564:SF4">
    <property type="entry name" value="CYTOPLASMIC PROTEIN"/>
    <property type="match status" value="1"/>
</dbReference>
<gene>
    <name evidence="2" type="ORF">OR214_04153</name>
</gene>
<dbReference type="Pfam" id="PF06996">
    <property type="entry name" value="T6SS_TssG"/>
    <property type="match status" value="1"/>
</dbReference>
<dbReference type="PANTHER" id="PTHR35564">
    <property type="match status" value="1"/>
</dbReference>
<dbReference type="InterPro" id="IPR010732">
    <property type="entry name" value="T6SS_TssG-like"/>
</dbReference>
<sequence>MTGPGHSGIQRSSEMSCGAPPPDAISYAQHAPWRLSFLGVLRQLAAHRPDLPPIGQASRPQDEHFRIGQLASLTFAPREIAQLRQVQGKLKIQLFGLGMLGPNGALPLHFTEIVRERTEAHRDSTTADFLDLFHHRALSQFYQAWAHSQSTAGLDRPDAEVFSRYVGWLAGSDAAEIAGGPLPPHARLAASAHHVRESRSPDGIAATLAHFFGVPVDLEEFVLHWIAVDPDELSQLGHPGPPSMMGQGAMLGEMVPDRQHKFRLVIGPLGLQQYLNFTPNGRDLPVLIEWVRSFVGYEFVWEVELQVIPDAAPPAVLGSSERLGWSTWLGEPDRSRAITGMVFEPEQYAKH</sequence>